<comment type="catalytic activity">
    <reaction evidence="12">
        <text>gamma-L-glutamyl-L-cysteine + glycine + ATP = glutathione + ADP + phosphate + H(+)</text>
        <dbReference type="Rhea" id="RHEA:13557"/>
        <dbReference type="ChEBI" id="CHEBI:15378"/>
        <dbReference type="ChEBI" id="CHEBI:30616"/>
        <dbReference type="ChEBI" id="CHEBI:43474"/>
        <dbReference type="ChEBI" id="CHEBI:57305"/>
        <dbReference type="ChEBI" id="CHEBI:57925"/>
        <dbReference type="ChEBI" id="CHEBI:58173"/>
        <dbReference type="ChEBI" id="CHEBI:456216"/>
        <dbReference type="EC" id="6.3.2.3"/>
    </reaction>
    <physiologicalReaction direction="left-to-right" evidence="12">
        <dbReference type="Rhea" id="RHEA:13558"/>
    </physiologicalReaction>
</comment>
<evidence type="ECO:0000256" key="9">
    <source>
        <dbReference type="ARBA" id="ARBA00022741"/>
    </source>
</evidence>
<dbReference type="Gene3D" id="3.30.1490.80">
    <property type="match status" value="1"/>
</dbReference>
<gene>
    <name evidence="17" type="ORF">ElyMa_000902100</name>
</gene>
<dbReference type="Pfam" id="PF03199">
    <property type="entry name" value="GSH_synthase"/>
    <property type="match status" value="1"/>
</dbReference>
<name>A0AAV4H9P8_9GAST</name>
<evidence type="ECO:0000256" key="1">
    <source>
        <dbReference type="ARBA" id="ARBA00004965"/>
    </source>
</evidence>
<feature type="binding site" evidence="15">
    <location>
        <position position="372"/>
    </location>
    <ligand>
        <name>Mg(2+)</name>
        <dbReference type="ChEBI" id="CHEBI:18420"/>
    </ligand>
</feature>
<evidence type="ECO:0000259" key="16">
    <source>
        <dbReference type="Pfam" id="PF03199"/>
    </source>
</evidence>
<evidence type="ECO:0000256" key="4">
    <source>
        <dbReference type="ARBA" id="ARBA00012214"/>
    </source>
</evidence>
<feature type="binding site" evidence="14">
    <location>
        <position position="222"/>
    </location>
    <ligand>
        <name>substrate</name>
    </ligand>
</feature>
<reference evidence="17 18" key="1">
    <citation type="journal article" date="2021" name="Elife">
        <title>Chloroplast acquisition without the gene transfer in kleptoplastic sea slugs, Plakobranchus ocellatus.</title>
        <authorList>
            <person name="Maeda T."/>
            <person name="Takahashi S."/>
            <person name="Yoshida T."/>
            <person name="Shimamura S."/>
            <person name="Takaki Y."/>
            <person name="Nagai Y."/>
            <person name="Toyoda A."/>
            <person name="Suzuki Y."/>
            <person name="Arimoto A."/>
            <person name="Ishii H."/>
            <person name="Satoh N."/>
            <person name="Nishiyama T."/>
            <person name="Hasebe M."/>
            <person name="Maruyama T."/>
            <person name="Minagawa J."/>
            <person name="Obokata J."/>
            <person name="Shigenobu S."/>
        </authorList>
    </citation>
    <scope>NUCLEOTIDE SEQUENCE [LARGE SCALE GENOMIC DNA]</scope>
</reference>
<dbReference type="PANTHER" id="PTHR11130:SF0">
    <property type="entry name" value="GLUTATHIONE SYNTHETASE"/>
    <property type="match status" value="1"/>
</dbReference>
<evidence type="ECO:0000256" key="12">
    <source>
        <dbReference type="ARBA" id="ARBA00048871"/>
    </source>
</evidence>
<dbReference type="InterPro" id="IPR014709">
    <property type="entry name" value="Glutathione_synthase_C_euk"/>
</dbReference>
<comment type="subunit">
    <text evidence="3">Homodimer.</text>
</comment>
<dbReference type="InterPro" id="IPR005615">
    <property type="entry name" value="Glutathione_synthase"/>
</dbReference>
<evidence type="ECO:0000256" key="2">
    <source>
        <dbReference type="ARBA" id="ARBA00010385"/>
    </source>
</evidence>
<protein>
    <recommendedName>
        <fullName evidence="5 13">Glutathione synthetase</fullName>
        <shortName evidence="13">GSH-S</shortName>
        <ecNumber evidence="4 13">6.3.2.3</ecNumber>
    </recommendedName>
</protein>
<dbReference type="InterPro" id="IPR037013">
    <property type="entry name" value="GSH-S_sub-bd_sf"/>
</dbReference>
<dbReference type="GO" id="GO:0004363">
    <property type="term" value="F:glutathione synthase activity"/>
    <property type="evidence" value="ECO:0007669"/>
    <property type="project" value="UniProtKB-UniRule"/>
</dbReference>
<dbReference type="Gene3D" id="3.30.470.20">
    <property type="entry name" value="ATP-grasp fold, B domain"/>
    <property type="match status" value="1"/>
</dbReference>
<dbReference type="PIRSF" id="PIRSF001558">
    <property type="entry name" value="GSHase"/>
    <property type="match status" value="1"/>
</dbReference>
<keyword evidence="6 13" id="KW-0436">Ligase</keyword>
<evidence type="ECO:0000256" key="8">
    <source>
        <dbReference type="ARBA" id="ARBA00022723"/>
    </source>
</evidence>
<dbReference type="AlphaFoldDB" id="A0AAV4H9P8"/>
<keyword evidence="18" id="KW-1185">Reference proteome</keyword>
<evidence type="ECO:0000256" key="15">
    <source>
        <dbReference type="PIRSR" id="PIRSR001558-2"/>
    </source>
</evidence>
<keyword evidence="7 13" id="KW-0317">Glutathione biosynthesis</keyword>
<organism evidence="17 18">
    <name type="scientific">Elysia marginata</name>
    <dbReference type="NCBI Taxonomy" id="1093978"/>
    <lineage>
        <taxon>Eukaryota</taxon>
        <taxon>Metazoa</taxon>
        <taxon>Spiralia</taxon>
        <taxon>Lophotrochozoa</taxon>
        <taxon>Mollusca</taxon>
        <taxon>Gastropoda</taxon>
        <taxon>Heterobranchia</taxon>
        <taxon>Euthyneura</taxon>
        <taxon>Panpulmonata</taxon>
        <taxon>Sacoglossa</taxon>
        <taxon>Placobranchoidea</taxon>
        <taxon>Plakobranchidae</taxon>
        <taxon>Elysia</taxon>
    </lineage>
</organism>
<proteinExistence type="inferred from homology"/>
<dbReference type="InterPro" id="IPR014049">
    <property type="entry name" value="Glutathione_synthase_N_euk"/>
</dbReference>
<evidence type="ECO:0000313" key="18">
    <source>
        <dbReference type="Proteomes" id="UP000762676"/>
    </source>
</evidence>
<accession>A0AAV4H9P8</accession>
<feature type="binding site" evidence="14">
    <location>
        <position position="457"/>
    </location>
    <ligand>
        <name>ATP</name>
        <dbReference type="ChEBI" id="CHEBI:30616"/>
    </ligand>
</feature>
<evidence type="ECO:0000256" key="14">
    <source>
        <dbReference type="PIRSR" id="PIRSR001558-1"/>
    </source>
</evidence>
<dbReference type="FunFam" id="3.30.1490.50:FF:000002">
    <property type="entry name" value="Glutathione synthetase"/>
    <property type="match status" value="1"/>
</dbReference>
<comment type="caution">
    <text evidence="17">The sequence shown here is derived from an EMBL/GenBank/DDBJ whole genome shotgun (WGS) entry which is preliminary data.</text>
</comment>
<evidence type="ECO:0000256" key="6">
    <source>
        <dbReference type="ARBA" id="ARBA00022598"/>
    </source>
</evidence>
<evidence type="ECO:0000256" key="11">
    <source>
        <dbReference type="ARBA" id="ARBA00022842"/>
    </source>
</evidence>
<dbReference type="GO" id="GO:0005829">
    <property type="term" value="C:cytosol"/>
    <property type="evidence" value="ECO:0007669"/>
    <property type="project" value="TreeGrafter"/>
</dbReference>
<evidence type="ECO:0000256" key="5">
    <source>
        <dbReference type="ARBA" id="ARBA00020821"/>
    </source>
</evidence>
<keyword evidence="10 13" id="KW-0067">ATP-binding</keyword>
<dbReference type="EMBL" id="BMAT01001854">
    <property type="protein sequence ID" value="GFR93796.1"/>
    <property type="molecule type" value="Genomic_DNA"/>
</dbReference>
<dbReference type="InterPro" id="IPR016185">
    <property type="entry name" value="PreATP-grasp_dom_sf"/>
</dbReference>
<keyword evidence="9 13" id="KW-0547">Nucleotide-binding</keyword>
<evidence type="ECO:0000256" key="7">
    <source>
        <dbReference type="ARBA" id="ARBA00022684"/>
    </source>
</evidence>
<evidence type="ECO:0000256" key="13">
    <source>
        <dbReference type="PIRNR" id="PIRNR001558"/>
    </source>
</evidence>
<dbReference type="InterPro" id="IPR004887">
    <property type="entry name" value="GSH_synth_subst-bd"/>
</dbReference>
<feature type="domain" description="Glutathione synthase substrate-binding" evidence="16">
    <location>
        <begin position="207"/>
        <end position="307"/>
    </location>
</feature>
<dbReference type="FunFam" id="3.40.50.1760:FF:000001">
    <property type="entry name" value="Glutathione synthetase"/>
    <property type="match status" value="1"/>
</dbReference>
<dbReference type="Pfam" id="PF03917">
    <property type="entry name" value="GSH_synth_ATP"/>
    <property type="match status" value="1"/>
</dbReference>
<evidence type="ECO:0000256" key="10">
    <source>
        <dbReference type="ARBA" id="ARBA00022840"/>
    </source>
</evidence>
<feature type="binding site" evidence="14">
    <location>
        <position position="310"/>
    </location>
    <ligand>
        <name>ATP</name>
        <dbReference type="ChEBI" id="CHEBI:30616"/>
    </ligand>
</feature>
<dbReference type="SUPFAM" id="SSF56059">
    <property type="entry name" value="Glutathione synthetase ATP-binding domain-like"/>
    <property type="match status" value="1"/>
</dbReference>
<dbReference type="GO" id="GO:0000287">
    <property type="term" value="F:magnesium ion binding"/>
    <property type="evidence" value="ECO:0007669"/>
    <property type="project" value="UniProtKB-UniRule"/>
</dbReference>
<dbReference type="EC" id="6.3.2.3" evidence="4 13"/>
<dbReference type="GO" id="GO:0005524">
    <property type="term" value="F:ATP binding"/>
    <property type="evidence" value="ECO:0007669"/>
    <property type="project" value="UniProtKB-UniRule"/>
</dbReference>
<dbReference type="SUPFAM" id="SSF52440">
    <property type="entry name" value="PreATP-grasp domain"/>
    <property type="match status" value="1"/>
</dbReference>
<feature type="binding site" evidence="14">
    <location>
        <begin position="402"/>
        <end position="405"/>
    </location>
    <ligand>
        <name>ATP</name>
        <dbReference type="ChEBI" id="CHEBI:30616"/>
    </ligand>
</feature>
<comment type="pathway">
    <text evidence="1 13">Sulfur metabolism; glutathione biosynthesis; glutathione from L-cysteine and L-glutamate: step 2/2.</text>
</comment>
<evidence type="ECO:0000313" key="17">
    <source>
        <dbReference type="EMBL" id="GFR93796.1"/>
    </source>
</evidence>
<sequence>MQISQKRLKEISDIANAWAVSNGVSFKADREGPGNNEVLPTPYTLFPALVPAPIFEQARSSMTEFSRLVHKVANDHNFLTQCLEKVVEVDPFMNGLWNIYLKVREAGIKQSLMLGVFRNDFMMAVKENRKPGGIMKAEDLELKHIEINVISASFGGLVQQLTKLHKLTLNLCGKKFNSEEMPGNKPANGIAKGLLKAWQLYNNPQSVIVFLVAAKENNSIDQRWIEFEIYKQNPGVRVLRRTFADFRERGSLSCGSHLLIDDQEVAVVYMRDGETAENYTSEKEWNGRLIIELSAAIKSPCVQYQLVGSKKVQQELARPGVLEKFVPSKESVEILKATFADQFSVDLGPEGDKAVEMALASPEKFVLKPQREGGGHNLFDTEMATFLSHHISSKERNAYILMQRIYPWQQQNYLVKSASPFNLSEVVSELGIYGIYLGSCTADEFENYECGHLMKTKTSGTNNSGVVAGLAGLDTAFIYDPFICESNNL</sequence>
<keyword evidence="8 13" id="KW-0479">Metal-binding</keyword>
<feature type="binding site" evidence="15">
    <location>
        <position position="148"/>
    </location>
    <ligand>
        <name>Mg(2+)</name>
        <dbReference type="ChEBI" id="CHEBI:18420"/>
    </ligand>
</feature>
<feature type="binding site" evidence="15">
    <location>
        <position position="146"/>
    </location>
    <ligand>
        <name>Mg(2+)</name>
        <dbReference type="ChEBI" id="CHEBI:18420"/>
    </ligand>
</feature>
<feature type="binding site" evidence="14">
    <location>
        <begin position="368"/>
        <end position="377"/>
    </location>
    <ligand>
        <name>ATP</name>
        <dbReference type="ChEBI" id="CHEBI:30616"/>
    </ligand>
</feature>
<dbReference type="Gene3D" id="3.30.1490.50">
    <property type="match status" value="1"/>
</dbReference>
<feature type="binding site" evidence="14">
    <location>
        <position position="146"/>
    </location>
    <ligand>
        <name>ATP</name>
        <dbReference type="ChEBI" id="CHEBI:30616"/>
    </ligand>
</feature>
<dbReference type="NCBIfam" id="TIGR01986">
    <property type="entry name" value="glut_syn_euk"/>
    <property type="match status" value="1"/>
</dbReference>
<dbReference type="Proteomes" id="UP000762676">
    <property type="component" value="Unassembled WGS sequence"/>
</dbReference>
<feature type="binding site" evidence="14">
    <location>
        <position position="429"/>
    </location>
    <ligand>
        <name>ATP</name>
        <dbReference type="ChEBI" id="CHEBI:30616"/>
    </ligand>
</feature>
<evidence type="ECO:0000256" key="3">
    <source>
        <dbReference type="ARBA" id="ARBA00011738"/>
    </source>
</evidence>
<comment type="similarity">
    <text evidence="2 13">Belongs to the eukaryotic GSH synthase family.</text>
</comment>
<comment type="cofactor">
    <cofactor evidence="13 15">
        <name>Mg(2+)</name>
        <dbReference type="ChEBI" id="CHEBI:18420"/>
    </cofactor>
    <text evidence="13 15">Binds 1 Mg(2+) ion per subunit.</text>
</comment>
<dbReference type="Gene3D" id="3.40.50.1760">
    <property type="entry name" value="Glutathione synthase, substrate-binding domain superfamily, eukaryotic"/>
    <property type="match status" value="1"/>
</dbReference>
<dbReference type="Gene3D" id="1.10.1080.10">
    <property type="entry name" value="Glutathione Synthetase, Chain A, domain 3"/>
    <property type="match status" value="1"/>
</dbReference>
<dbReference type="PANTHER" id="PTHR11130">
    <property type="entry name" value="GLUTATHIONE SYNTHETASE"/>
    <property type="match status" value="1"/>
</dbReference>
<dbReference type="InterPro" id="IPR014042">
    <property type="entry name" value="Glutathione_synthase_a-hlx"/>
</dbReference>
<feature type="binding site" evidence="14">
    <location>
        <position position="118"/>
    </location>
    <ligand>
        <name>substrate</name>
    </ligand>
</feature>
<dbReference type="GO" id="GO:0043295">
    <property type="term" value="F:glutathione binding"/>
    <property type="evidence" value="ECO:0007669"/>
    <property type="project" value="UniProtKB-UniRule"/>
</dbReference>
<keyword evidence="11 13" id="KW-0460">Magnesium</keyword>